<accession>B6JYA9</accession>
<sequence>MDTVNEKVDHGTFSPSNESIASSPERSYVQQKRTKLSAFFKGYSFPISIFSIVFLFLVFRSFVDHQPVNSCETSTVWPSYARIHDFDERYTRFSEKYSLYLYREKSVIENAEPSGIPIIFIPGNAGSYKQVRAFAADVAHQFADLLSASYDEAIASGKRNLDFFTLDFNEDFSAFHGQTLIDQAEYVNDAIAYILSLYPDTRTRSSFPDDDLPYPTSVILLGHSMGGMVAQSVFSLYNYVKGSVNTIITLSAPHTMAPFPIDRHLVEFYDSVKEYWTNSFLQPPENNALADVFVLSIGGGGLDTTVVPEYSAISSFVPPTNGLVIFTSGIPFVWAEVDHEAMAWCERFRQVVSRGLLAVTDARFPGGTKPLDERRALFWRTYVYGASIGNDLFLNKKDPLKEMLLYSEDTEYLGEVAHVTFDHFGDSNKKKTVVPLPHGKFQSFQLLTDQSLDIGSHVRVQFCKLDPSSSFPGSDDTEFGINALCHEKNEFLRLYPASTFETKHPHDGGVFYYLSAESKDLVDYDFILIDDRNFERREGFLEGFLSPLSLKPTLIDSSVLKLLTVGERLEFSPNNTLLSAFHFTGLQSSLFSYKLTLEYEIDDGVPALFAPFMKQKLQNPVESRYFPNIKSADIIMHGVSPFIDNVDTIFNKSLVLEFYMNPLKYQHVFLRIQPDYYGSMGRLLMRYRTLLASFPFVILAYVLRNQITRFNKGGSFSDVLEALELFARRGLIKLLAVVSLLTVFLSMSYRATTASAEHADNAVAAWRASAINSRSAFWKQNYLVFGLQEPMVWMLAPVLTIVFIGFSVSLNFLLTVILKCVSFLIRIFVKLRRSFKNIFFSPAKENIQQLTQETDLGDNVFKCNKRTIQFRIIANIILLTVSLTVVPFQFAYLFTCLTQICTTAKALYAAECCEYGPSVRRRWSFFNFSLSLLVIMLHLVPFDMPIILVWIRNVSMHWYIPFPTHHNFFSIIPFILVTEIQRTGRMLPRMSDLELCLNNFLLYFLSFYSLIYGAEKPYLIHNVVGLYFMWITYLYAKDFRRRDKLTKSYNPSFSCFINTPRSAHNVNSC</sequence>
<feature type="transmembrane region" description="Helical" evidence="10">
    <location>
        <begin position="925"/>
        <end position="951"/>
    </location>
</feature>
<reference evidence="14 16" key="1">
    <citation type="journal article" date="2011" name="Science">
        <title>Comparative functional genomics of the fission yeasts.</title>
        <authorList>
            <person name="Rhind N."/>
            <person name="Chen Z."/>
            <person name="Yassour M."/>
            <person name="Thompson D.A."/>
            <person name="Haas B.J."/>
            <person name="Habib N."/>
            <person name="Wapinski I."/>
            <person name="Roy S."/>
            <person name="Lin M.F."/>
            <person name="Heiman D.I."/>
            <person name="Young S.K."/>
            <person name="Furuya K."/>
            <person name="Guo Y."/>
            <person name="Pidoux A."/>
            <person name="Chen H.M."/>
            <person name="Robbertse B."/>
            <person name="Goldberg J.M."/>
            <person name="Aoki K."/>
            <person name="Bayne E.H."/>
            <person name="Berlin A.M."/>
            <person name="Desjardins C.A."/>
            <person name="Dobbs E."/>
            <person name="Dukaj L."/>
            <person name="Fan L."/>
            <person name="FitzGerald M.G."/>
            <person name="French C."/>
            <person name="Gujja S."/>
            <person name="Hansen K."/>
            <person name="Keifenheim D."/>
            <person name="Levin J.Z."/>
            <person name="Mosher R.A."/>
            <person name="Mueller C.A."/>
            <person name="Pfiffner J."/>
            <person name="Priest M."/>
            <person name="Russ C."/>
            <person name="Smialowska A."/>
            <person name="Swoboda P."/>
            <person name="Sykes S.M."/>
            <person name="Vaughn M."/>
            <person name="Vengrova S."/>
            <person name="Yoder R."/>
            <person name="Zeng Q."/>
            <person name="Allshire R."/>
            <person name="Baulcombe D."/>
            <person name="Birren B.W."/>
            <person name="Brown W."/>
            <person name="Ekwall K."/>
            <person name="Kellis M."/>
            <person name="Leatherwood J."/>
            <person name="Levin H."/>
            <person name="Margalit H."/>
            <person name="Martienssen R."/>
            <person name="Nieduszynski C.A."/>
            <person name="Spatafora J.W."/>
            <person name="Friedman N."/>
            <person name="Dalgaard J.Z."/>
            <person name="Baumann P."/>
            <person name="Niki H."/>
            <person name="Regev A."/>
            <person name="Nusbaum C."/>
        </authorList>
    </citation>
    <scope>NUCLEOTIDE SEQUENCE [LARGE SCALE GENOMIC DNA]</scope>
    <source>
        <strain evidence="16">yFS275 / FY16936</strain>
    </source>
</reference>
<evidence type="ECO:0000313" key="16">
    <source>
        <dbReference type="Proteomes" id="UP000001744"/>
    </source>
</evidence>
<evidence type="ECO:0000259" key="13">
    <source>
        <dbReference type="Pfam" id="PF25140"/>
    </source>
</evidence>
<evidence type="ECO:0000256" key="6">
    <source>
        <dbReference type="ARBA" id="ARBA00022824"/>
    </source>
</evidence>
<organism evidence="14 16">
    <name type="scientific">Schizosaccharomyces japonicus (strain yFS275 / FY16936)</name>
    <name type="common">Fission yeast</name>
    <dbReference type="NCBI Taxonomy" id="402676"/>
    <lineage>
        <taxon>Eukaryota</taxon>
        <taxon>Fungi</taxon>
        <taxon>Dikarya</taxon>
        <taxon>Ascomycota</taxon>
        <taxon>Taphrinomycotina</taxon>
        <taxon>Schizosaccharomycetes</taxon>
        <taxon>Schizosaccharomycetales</taxon>
        <taxon>Schizosaccharomycetaceae</taxon>
        <taxon>Schizosaccharomyces</taxon>
    </lineage>
</organism>
<evidence type="ECO:0000256" key="8">
    <source>
        <dbReference type="ARBA" id="ARBA00022989"/>
    </source>
</evidence>
<comment type="similarity">
    <text evidence="2 10">Belongs to the GPI inositol-deacylase family.</text>
</comment>
<feature type="transmembrane region" description="Helical" evidence="10">
    <location>
        <begin position="995"/>
        <end position="1012"/>
    </location>
</feature>
<dbReference type="InterPro" id="IPR012908">
    <property type="entry name" value="PGAP1-ab_dom-like"/>
</dbReference>
<dbReference type="HOGENOM" id="CLU_006103_1_0_1"/>
<protein>
    <recommendedName>
        <fullName evidence="10">GPI inositol-deacylase</fullName>
        <ecNumber evidence="10">3.1.-.-</ecNumber>
    </recommendedName>
</protein>
<feature type="transmembrane region" description="Helical" evidence="10">
    <location>
        <begin position="42"/>
        <end position="63"/>
    </location>
</feature>
<evidence type="ECO:0000259" key="12">
    <source>
        <dbReference type="Pfam" id="PF07819"/>
    </source>
</evidence>
<feature type="transmembrane region" description="Helical" evidence="10">
    <location>
        <begin position="731"/>
        <end position="749"/>
    </location>
</feature>
<comment type="subcellular location">
    <subcellularLocation>
        <location evidence="1">Endoplasmic reticulum membrane</location>
        <topology evidence="1">Multi-pass membrane protein</topology>
    </subcellularLocation>
</comment>
<feature type="domain" description="GPI inositol-deacylase transmembrane" evidence="13">
    <location>
        <begin position="690"/>
        <end position="1035"/>
    </location>
</feature>
<evidence type="ECO:0000256" key="11">
    <source>
        <dbReference type="SAM" id="MobiDB-lite"/>
    </source>
</evidence>
<name>B6JYA9_SCHJY</name>
<dbReference type="RefSeq" id="XP_002172820.2">
    <property type="nucleotide sequence ID" value="XM_002172784.2"/>
</dbReference>
<feature type="transmembrane region" description="Helical" evidence="10">
    <location>
        <begin position="1018"/>
        <end position="1036"/>
    </location>
</feature>
<evidence type="ECO:0000256" key="4">
    <source>
        <dbReference type="ARBA" id="ARBA00022692"/>
    </source>
</evidence>
<dbReference type="Pfam" id="PF25141">
    <property type="entry name" value="PGAP1_2nd"/>
    <property type="match status" value="1"/>
</dbReference>
<gene>
    <name evidence="15" type="primary">bst1</name>
    <name evidence="14" type="ORF">SJAG_01570</name>
</gene>
<evidence type="ECO:0000256" key="9">
    <source>
        <dbReference type="ARBA" id="ARBA00023136"/>
    </source>
</evidence>
<feature type="transmembrane region" description="Helical" evidence="10">
    <location>
        <begin position="872"/>
        <end position="894"/>
    </location>
</feature>
<keyword evidence="6 10" id="KW-0256">Endoplasmic reticulum</keyword>
<dbReference type="OMA" id="WVRNLAV"/>
<evidence type="ECO:0000313" key="14">
    <source>
        <dbReference type="EMBL" id="EEB06527.2"/>
    </source>
</evidence>
<feature type="domain" description="GPI inositol-deacylase PGAP1-like alpha/beta" evidence="12">
    <location>
        <begin position="113"/>
        <end position="358"/>
    </location>
</feature>
<dbReference type="AlphaFoldDB" id="B6JYA9"/>
<keyword evidence="8 10" id="KW-1133">Transmembrane helix</keyword>
<keyword evidence="9 10" id="KW-0472">Membrane</keyword>
<dbReference type="Pfam" id="PF07819">
    <property type="entry name" value="PGAP1"/>
    <property type="match status" value="1"/>
</dbReference>
<evidence type="ECO:0000313" key="15">
    <source>
        <dbReference type="JaponicusDB" id="SJAG_01570"/>
    </source>
</evidence>
<keyword evidence="16" id="KW-1185">Reference proteome</keyword>
<comment type="function">
    <text evidence="10">Involved in inositol deacylation of GPI-anchored proteins which plays important roles in the quality control and ER-associated degradation of GPI-anchored proteins.</text>
</comment>
<keyword evidence="3 10" id="KW-0813">Transport</keyword>
<dbReference type="SUPFAM" id="SSF53474">
    <property type="entry name" value="alpha/beta-Hydrolases"/>
    <property type="match status" value="1"/>
</dbReference>
<evidence type="ECO:0000256" key="10">
    <source>
        <dbReference type="RuleBase" id="RU365011"/>
    </source>
</evidence>
<feature type="transmembrane region" description="Helical" evidence="10">
    <location>
        <begin position="685"/>
        <end position="703"/>
    </location>
</feature>
<feature type="compositionally biased region" description="Polar residues" evidence="11">
    <location>
        <begin position="13"/>
        <end position="26"/>
    </location>
</feature>
<evidence type="ECO:0000256" key="7">
    <source>
        <dbReference type="ARBA" id="ARBA00022927"/>
    </source>
</evidence>
<dbReference type="InterPro" id="IPR056824">
    <property type="entry name" value="PGAP1_TMD"/>
</dbReference>
<dbReference type="STRING" id="402676.B6JYA9"/>
<dbReference type="Gene3D" id="3.40.50.1820">
    <property type="entry name" value="alpha/beta hydrolase"/>
    <property type="match status" value="1"/>
</dbReference>
<evidence type="ECO:0000256" key="5">
    <source>
        <dbReference type="ARBA" id="ARBA00022801"/>
    </source>
</evidence>
<keyword evidence="4 10" id="KW-0812">Transmembrane</keyword>
<evidence type="ECO:0000256" key="3">
    <source>
        <dbReference type="ARBA" id="ARBA00022448"/>
    </source>
</evidence>
<dbReference type="InterPro" id="IPR029058">
    <property type="entry name" value="AB_hydrolase_fold"/>
</dbReference>
<dbReference type="GO" id="GO:0015031">
    <property type="term" value="P:protein transport"/>
    <property type="evidence" value="ECO:0007669"/>
    <property type="project" value="UniProtKB-KW"/>
</dbReference>
<dbReference type="PANTHER" id="PTHR15495:SF7">
    <property type="entry name" value="GPI INOSITOL-DEACYLASE"/>
    <property type="match status" value="1"/>
</dbReference>
<dbReference type="GeneID" id="7048754"/>
<dbReference type="Pfam" id="PF25140">
    <property type="entry name" value="PGAP1_TMD"/>
    <property type="match status" value="1"/>
</dbReference>
<keyword evidence="7 10" id="KW-0653">Protein transport</keyword>
<feature type="region of interest" description="Disordered" evidence="11">
    <location>
        <begin position="1"/>
        <end position="26"/>
    </location>
</feature>
<dbReference type="JaponicusDB" id="SJAG_01570">
    <property type="gene designation" value="bst1"/>
</dbReference>
<dbReference type="GO" id="GO:0005789">
    <property type="term" value="C:endoplasmic reticulum membrane"/>
    <property type="evidence" value="ECO:0007669"/>
    <property type="project" value="UniProtKB-SubCell"/>
</dbReference>
<evidence type="ECO:0000256" key="1">
    <source>
        <dbReference type="ARBA" id="ARBA00004477"/>
    </source>
</evidence>
<evidence type="ECO:0000256" key="2">
    <source>
        <dbReference type="ARBA" id="ARBA00006931"/>
    </source>
</evidence>
<dbReference type="InterPro" id="IPR039529">
    <property type="entry name" value="PGAP1/BST1"/>
</dbReference>
<dbReference type="EMBL" id="KE651168">
    <property type="protein sequence ID" value="EEB06527.2"/>
    <property type="molecule type" value="Genomic_DNA"/>
</dbReference>
<dbReference type="EC" id="3.1.-.-" evidence="10"/>
<dbReference type="Proteomes" id="UP000001744">
    <property type="component" value="Unassembled WGS sequence"/>
</dbReference>
<proteinExistence type="inferred from homology"/>
<dbReference type="GO" id="GO:0050185">
    <property type="term" value="F:phosphatidylinositol deacylase activity"/>
    <property type="evidence" value="ECO:0000318"/>
    <property type="project" value="GO_Central"/>
</dbReference>
<dbReference type="GO" id="GO:0005783">
    <property type="term" value="C:endoplasmic reticulum"/>
    <property type="evidence" value="ECO:0000318"/>
    <property type="project" value="GO_Central"/>
</dbReference>
<dbReference type="OrthoDB" id="348976at2759"/>
<feature type="compositionally biased region" description="Basic and acidic residues" evidence="11">
    <location>
        <begin position="1"/>
        <end position="10"/>
    </location>
</feature>
<dbReference type="GO" id="GO:0006506">
    <property type="term" value="P:GPI anchor biosynthetic process"/>
    <property type="evidence" value="ECO:0000318"/>
    <property type="project" value="GO_Central"/>
</dbReference>
<keyword evidence="5 10" id="KW-0378">Hydrolase</keyword>
<dbReference type="VEuPathDB" id="FungiDB:SJAG_01570"/>
<dbReference type="PANTHER" id="PTHR15495">
    <property type="entry name" value="NEGATIVE REGULATOR OF VESICLE FORMATION-RELATED"/>
    <property type="match status" value="1"/>
</dbReference>
<feature type="transmembrane region" description="Helical" evidence="10">
    <location>
        <begin position="792"/>
        <end position="825"/>
    </location>
</feature>
<dbReference type="eggNOG" id="KOG3724">
    <property type="taxonomic scope" value="Eukaryota"/>
</dbReference>